<dbReference type="FunFam" id="3.40.630.10:FF:000019">
    <property type="entry name" value="Aminoacylase 1"/>
    <property type="match status" value="1"/>
</dbReference>
<dbReference type="RefSeq" id="XP_023171071.2">
    <property type="nucleotide sequence ID" value="XM_023315303.2"/>
</dbReference>
<keyword evidence="12" id="KW-1185">Reference proteome</keyword>
<reference evidence="13 14" key="1">
    <citation type="submission" date="2025-04" db="UniProtKB">
        <authorList>
            <consortium name="RefSeq"/>
        </authorList>
    </citation>
    <scope>IDENTIFICATION</scope>
    <source>
        <strain evidence="13 14">15085-1641.00</strain>
        <tissue evidence="13 14">Whole body</tissue>
    </source>
</reference>
<evidence type="ECO:0000256" key="8">
    <source>
        <dbReference type="ARBA" id="ARBA00029656"/>
    </source>
</evidence>
<sequence length="401" mass="45267">MSKAEWENNEEIQIFREYLRIPTVHPNIDYTDCVAFLKRQAASLDLPVDVVYPVNEENPVVIMKWVGTQPELPSIILNSHTDVVPVFPEKWSHDPFSADIDDEGRIYARGSQDMKCVGTQYLAAIRALKAKGYQPKRTFYLTFVPDEENGGFFGMREFIKGDYFKSLNVGLSLDEGSSTLDDSYYVYYAERTGWQIRFKISGQAGHGSILLPNTAGEKLNYIVGKMMGFRASQVQKLKDDPKLFFGDVTTVNLTVVTGGVQRNVVPPMLEVVFDLRIAIDVDLVAFEKQINDWCEEAGGGIEIIFEQQDEYVPPTKVDDSNPFWTAFENSLKELDVKYHTYVCPGNTDSRFLRSQGIPAFGFSPMKNTPILLHDHDEYLGADTYLEGIKVYTKILAAVGNV</sequence>
<evidence type="ECO:0000313" key="12">
    <source>
        <dbReference type="Proteomes" id="UP000504633"/>
    </source>
</evidence>
<feature type="binding site" evidence="10">
    <location>
        <position position="373"/>
    </location>
    <ligand>
        <name>Zn(2+)</name>
        <dbReference type="ChEBI" id="CHEBI:29105"/>
        <label>2</label>
    </ligand>
</feature>
<keyword evidence="4" id="KW-0963">Cytoplasm</keyword>
<dbReference type="OMA" id="GTDAKQF"/>
<dbReference type="Pfam" id="PF07687">
    <property type="entry name" value="M20_dimer"/>
    <property type="match status" value="1"/>
</dbReference>
<dbReference type="FunFam" id="3.30.70.360:FF:000005">
    <property type="entry name" value="Putative Aminoacylase-1"/>
    <property type="match status" value="1"/>
</dbReference>
<dbReference type="EC" id="3.5.1.14" evidence="3"/>
<comment type="cofactor">
    <cofactor evidence="10">
        <name>Zn(2+)</name>
        <dbReference type="ChEBI" id="CHEBI:29105"/>
    </cofactor>
    <text evidence="10">Binds 2 Zn(2+) ions per subunit.</text>
</comment>
<dbReference type="CDD" id="cd05646">
    <property type="entry name" value="M20_AcylaseI_like"/>
    <property type="match status" value="1"/>
</dbReference>
<evidence type="ECO:0000313" key="14">
    <source>
        <dbReference type="RefSeq" id="XP_023171071.2"/>
    </source>
</evidence>
<protein>
    <recommendedName>
        <fullName evidence="3">N-acyl-aliphatic-L-amino acid amidohydrolase</fullName>
        <ecNumber evidence="3">3.5.1.14</ecNumber>
    </recommendedName>
    <alternativeName>
        <fullName evidence="8">N-acyl-L-amino-acid amidohydrolase</fullName>
    </alternativeName>
</protein>
<dbReference type="NCBIfam" id="TIGR01880">
    <property type="entry name" value="Ac-peptdase-euk"/>
    <property type="match status" value="1"/>
</dbReference>
<dbReference type="InterPro" id="IPR002933">
    <property type="entry name" value="Peptidase_M20"/>
</dbReference>
<dbReference type="KEGG" id="dhe:111599613"/>
<gene>
    <name evidence="13 14" type="primary">LOC111599613</name>
</gene>
<dbReference type="Gene3D" id="3.40.630.10">
    <property type="entry name" value="Zn peptidases"/>
    <property type="match status" value="1"/>
</dbReference>
<dbReference type="GO" id="GO:0046872">
    <property type="term" value="F:metal ion binding"/>
    <property type="evidence" value="ECO:0007669"/>
    <property type="project" value="UniProtKB-KW"/>
</dbReference>
<keyword evidence="6" id="KW-0378">Hydrolase</keyword>
<dbReference type="SUPFAM" id="SSF55031">
    <property type="entry name" value="Bacterial exopeptidase dimerisation domain"/>
    <property type="match status" value="1"/>
</dbReference>
<evidence type="ECO:0000256" key="2">
    <source>
        <dbReference type="ARBA" id="ARBA00006247"/>
    </source>
</evidence>
<feature type="binding site" evidence="10">
    <location>
        <position position="113"/>
    </location>
    <ligand>
        <name>Zn(2+)</name>
        <dbReference type="ChEBI" id="CHEBI:29105"/>
        <label>2</label>
    </ligand>
</feature>
<accession>A0A6J1LZ39</accession>
<evidence type="ECO:0000259" key="11">
    <source>
        <dbReference type="Pfam" id="PF07687"/>
    </source>
</evidence>
<dbReference type="OrthoDB" id="3064516at2759"/>
<dbReference type="PANTHER" id="PTHR45892:SF1">
    <property type="entry name" value="AMINOACYLASE-1"/>
    <property type="match status" value="1"/>
</dbReference>
<dbReference type="Pfam" id="PF01546">
    <property type="entry name" value="Peptidase_M20"/>
    <property type="match status" value="1"/>
</dbReference>
<name>A0A6J1LZ39_DROHY</name>
<proteinExistence type="inferred from homology"/>
<evidence type="ECO:0000256" key="9">
    <source>
        <dbReference type="PIRSR" id="PIRSR036696-1"/>
    </source>
</evidence>
<evidence type="ECO:0000256" key="3">
    <source>
        <dbReference type="ARBA" id="ARBA00011913"/>
    </source>
</evidence>
<evidence type="ECO:0000256" key="1">
    <source>
        <dbReference type="ARBA" id="ARBA00004496"/>
    </source>
</evidence>
<comment type="subcellular location">
    <subcellularLocation>
        <location evidence="1">Cytoplasm</location>
    </subcellularLocation>
</comment>
<feature type="domain" description="Peptidase M20 dimerisation" evidence="11">
    <location>
        <begin position="189"/>
        <end position="298"/>
    </location>
</feature>
<dbReference type="Proteomes" id="UP000504633">
    <property type="component" value="Unplaced"/>
</dbReference>
<dbReference type="InterPro" id="IPR036264">
    <property type="entry name" value="Bact_exopeptidase_dim_dom"/>
</dbReference>
<dbReference type="RefSeq" id="XP_023171070.2">
    <property type="nucleotide sequence ID" value="XM_023315302.2"/>
</dbReference>
<evidence type="ECO:0000256" key="5">
    <source>
        <dbReference type="ARBA" id="ARBA00022723"/>
    </source>
</evidence>
<dbReference type="SUPFAM" id="SSF53187">
    <property type="entry name" value="Zn-dependent exopeptidases"/>
    <property type="match status" value="1"/>
</dbReference>
<keyword evidence="5 10" id="KW-0479">Metal-binding</keyword>
<keyword evidence="7 10" id="KW-0862">Zinc</keyword>
<dbReference type="Gene3D" id="1.10.150.900">
    <property type="match status" value="1"/>
</dbReference>
<dbReference type="GO" id="GO:0004046">
    <property type="term" value="F:aminoacylase activity"/>
    <property type="evidence" value="ECO:0007669"/>
    <property type="project" value="UniProtKB-EC"/>
</dbReference>
<dbReference type="InterPro" id="IPR011650">
    <property type="entry name" value="Peptidase_M20_dimer"/>
</dbReference>
<feature type="active site" evidence="9">
    <location>
        <position position="82"/>
    </location>
</feature>
<feature type="binding site" evidence="10">
    <location>
        <position position="148"/>
    </location>
    <ligand>
        <name>Zn(2+)</name>
        <dbReference type="ChEBI" id="CHEBI:29105"/>
        <label>2</label>
    </ligand>
</feature>
<dbReference type="GO" id="GO:0005737">
    <property type="term" value="C:cytoplasm"/>
    <property type="evidence" value="ECO:0007669"/>
    <property type="project" value="UniProtKB-SubCell"/>
</dbReference>
<dbReference type="PANTHER" id="PTHR45892">
    <property type="entry name" value="AMINOACYLASE-1"/>
    <property type="match status" value="1"/>
</dbReference>
<dbReference type="AlphaFoldDB" id="A0A6J1LZ39"/>
<evidence type="ECO:0000256" key="10">
    <source>
        <dbReference type="PIRSR" id="PIRSR036696-2"/>
    </source>
</evidence>
<dbReference type="GO" id="GO:0006520">
    <property type="term" value="P:amino acid metabolic process"/>
    <property type="evidence" value="ECO:0007669"/>
    <property type="project" value="InterPro"/>
</dbReference>
<feature type="binding site" evidence="10">
    <location>
        <position position="80"/>
    </location>
    <ligand>
        <name>Zn(2+)</name>
        <dbReference type="ChEBI" id="CHEBI:29105"/>
        <label>1</label>
    </ligand>
</feature>
<dbReference type="GeneID" id="111599613"/>
<evidence type="ECO:0000256" key="4">
    <source>
        <dbReference type="ARBA" id="ARBA00022490"/>
    </source>
</evidence>
<dbReference type="InterPro" id="IPR010159">
    <property type="entry name" value="N-acyl_aa_amidohydrolase"/>
</dbReference>
<evidence type="ECO:0000256" key="7">
    <source>
        <dbReference type="ARBA" id="ARBA00022833"/>
    </source>
</evidence>
<dbReference type="FunFam" id="1.10.150.900:FF:000001">
    <property type="entry name" value="Aminoacylase-1, putative"/>
    <property type="match status" value="1"/>
</dbReference>
<comment type="similarity">
    <text evidence="2">Belongs to the peptidase M20A family.</text>
</comment>
<evidence type="ECO:0000256" key="6">
    <source>
        <dbReference type="ARBA" id="ARBA00022801"/>
    </source>
</evidence>
<dbReference type="PIRSF" id="PIRSF036696">
    <property type="entry name" value="ACY-1"/>
    <property type="match status" value="1"/>
</dbReference>
<feature type="active site" description="Proton acceptor" evidence="9">
    <location>
        <position position="147"/>
    </location>
</feature>
<feature type="binding site" evidence="10">
    <location>
        <position position="113"/>
    </location>
    <ligand>
        <name>Zn(2+)</name>
        <dbReference type="ChEBI" id="CHEBI:29105"/>
        <label>1</label>
    </ligand>
</feature>
<organism evidence="12 14">
    <name type="scientific">Drosophila hydei</name>
    <name type="common">Fruit fly</name>
    <dbReference type="NCBI Taxonomy" id="7224"/>
    <lineage>
        <taxon>Eukaryota</taxon>
        <taxon>Metazoa</taxon>
        <taxon>Ecdysozoa</taxon>
        <taxon>Arthropoda</taxon>
        <taxon>Hexapoda</taxon>
        <taxon>Insecta</taxon>
        <taxon>Pterygota</taxon>
        <taxon>Neoptera</taxon>
        <taxon>Endopterygota</taxon>
        <taxon>Diptera</taxon>
        <taxon>Brachycera</taxon>
        <taxon>Muscomorpha</taxon>
        <taxon>Ephydroidea</taxon>
        <taxon>Drosophilidae</taxon>
        <taxon>Drosophila</taxon>
    </lineage>
</organism>
<evidence type="ECO:0000313" key="13">
    <source>
        <dbReference type="RefSeq" id="XP_023171070.2"/>
    </source>
</evidence>
<dbReference type="Gene3D" id="3.30.70.360">
    <property type="match status" value="1"/>
</dbReference>
<dbReference type="InterPro" id="IPR052083">
    <property type="entry name" value="Aminoacylase-1_M20A"/>
</dbReference>
<feature type="binding site" evidence="10">
    <location>
        <position position="175"/>
    </location>
    <ligand>
        <name>Zn(2+)</name>
        <dbReference type="ChEBI" id="CHEBI:29105"/>
        <label>1</label>
    </ligand>
</feature>